<gene>
    <name evidence="10" type="primary">ffh</name>
    <name evidence="13" type="ORF">IZ6_02040</name>
</gene>
<dbReference type="SUPFAM" id="SSF47446">
    <property type="entry name" value="Signal peptide-binding domain"/>
    <property type="match status" value="1"/>
</dbReference>
<dbReference type="PROSITE" id="PS00300">
    <property type="entry name" value="SRP54"/>
    <property type="match status" value="1"/>
</dbReference>
<dbReference type="SMART" id="SM00962">
    <property type="entry name" value="SRP54"/>
    <property type="match status" value="1"/>
</dbReference>
<evidence type="ECO:0000256" key="6">
    <source>
        <dbReference type="ARBA" id="ARBA00023134"/>
    </source>
</evidence>
<keyword evidence="14" id="KW-1185">Reference proteome</keyword>
<feature type="binding site" evidence="10">
    <location>
        <begin position="248"/>
        <end position="251"/>
    </location>
    <ligand>
        <name>GTP</name>
        <dbReference type="ChEBI" id="CHEBI:37565"/>
    </ligand>
</feature>
<dbReference type="GO" id="GO:0003924">
    <property type="term" value="F:GTPase activity"/>
    <property type="evidence" value="ECO:0007669"/>
    <property type="project" value="UniProtKB-UniRule"/>
</dbReference>
<dbReference type="Pfam" id="PF02881">
    <property type="entry name" value="SRP54_N"/>
    <property type="match status" value="1"/>
</dbReference>
<evidence type="ECO:0000256" key="7">
    <source>
        <dbReference type="ARBA" id="ARBA00023135"/>
    </source>
</evidence>
<dbReference type="Gene3D" id="1.10.260.30">
    <property type="entry name" value="Signal recognition particle, SRP54 subunit, M-domain"/>
    <property type="match status" value="1"/>
</dbReference>
<sequence>MFETLQERLSGVLDKLRGRGSLSEADVSEAMREVRRALLEADVALDVVRDFIARVSEQAVGATVVKSVTPGQMVVKIVHDELVNTLGADNQPVSLAAAAPVPILMVGLQGSGKTTTTAKLAKRLQDREKKKVLMASLDTRRPAAMEQLAVLGTQVGVQTLPIVTGQSAVQIAQRALQAAKLGGYDVVMLDTAGRTTVDDELMAEAVEVKKVSNPHEVLLVADALTGQDAVTTARAFDKALGITGLALTRVDGDGRGGAALSMRAVTGKPIKLIGVGEKMDALEDFDPQRIAGRILGMGDIVALVERAREQIDQEQAARAAERMRKGQFDLNDLKSQLQQMQKMGGMAGVMGLLPGMGQIKKQLDAANIDEKVLKRQAAIIDSMTKAERKNPDVLKASRKKRVAAGSGTRVEDVNRLLKMHRQMADMMKMMGKGGRGGLAGLAGKLGMGMPGMGAPGMDPNALKQLAKGGMPQLPPGGFPGGAGGLPPNIPGGLLGPNPFDKKK</sequence>
<feature type="binding site" evidence="10">
    <location>
        <begin position="190"/>
        <end position="194"/>
    </location>
    <ligand>
        <name>GTP</name>
        <dbReference type="ChEBI" id="CHEBI:37565"/>
    </ligand>
</feature>
<dbReference type="HAMAP" id="MF_00306">
    <property type="entry name" value="SRP54"/>
    <property type="match status" value="1"/>
</dbReference>
<name>A0A6S6QKQ6_9HYPH</name>
<comment type="subcellular location">
    <subcellularLocation>
        <location evidence="1">Cell inner membrane</location>
        <topology evidence="1">Peripheral membrane protein</topology>
        <orientation evidence="1">Cytoplasmic side</orientation>
    </subcellularLocation>
    <subcellularLocation>
        <location evidence="10">Cytoplasm</location>
    </subcellularLocation>
    <text evidence="10">The SRP-RNC complex is targeted to the cytoplasmic membrane.</text>
</comment>
<keyword evidence="7 10" id="KW-0733">Signal recognition particle</keyword>
<dbReference type="Gene3D" id="1.20.120.140">
    <property type="entry name" value="Signal recognition particle SRP54, nucleotide-binding domain"/>
    <property type="match status" value="1"/>
</dbReference>
<dbReference type="GO" id="GO:0005886">
    <property type="term" value="C:plasma membrane"/>
    <property type="evidence" value="ECO:0007669"/>
    <property type="project" value="UniProtKB-SubCell"/>
</dbReference>
<dbReference type="InterPro" id="IPR004780">
    <property type="entry name" value="SRP"/>
</dbReference>
<dbReference type="InterPro" id="IPR004125">
    <property type="entry name" value="Signal_recog_particle_SRP54_M"/>
</dbReference>
<dbReference type="PANTHER" id="PTHR11564:SF5">
    <property type="entry name" value="SIGNAL RECOGNITION PARTICLE SUBUNIT SRP54"/>
    <property type="match status" value="1"/>
</dbReference>
<organism evidence="13 14">
    <name type="scientific">Terrihabitans soli</name>
    <dbReference type="NCBI Taxonomy" id="708113"/>
    <lineage>
        <taxon>Bacteria</taxon>
        <taxon>Pseudomonadati</taxon>
        <taxon>Pseudomonadota</taxon>
        <taxon>Alphaproteobacteria</taxon>
        <taxon>Hyphomicrobiales</taxon>
        <taxon>Terrihabitans</taxon>
    </lineage>
</organism>
<dbReference type="GO" id="GO:0006614">
    <property type="term" value="P:SRP-dependent cotranslational protein targeting to membrane"/>
    <property type="evidence" value="ECO:0007669"/>
    <property type="project" value="InterPro"/>
</dbReference>
<comment type="function">
    <text evidence="10">Involved in targeting and insertion of nascent membrane proteins into the cytoplasmic membrane. Binds to the hydrophobic signal sequence of the ribosome-nascent chain (RNC) as it emerges from the ribosomes. The SRP-RNC complex is then targeted to the cytoplasmic membrane where it interacts with the SRP receptor FtsY. Interaction with FtsY leads to the transfer of the RNC complex to the Sec translocase for insertion into the membrane, the hydrolysis of GTP by both Ffh and FtsY, and the dissociation of the SRP-FtsY complex into the individual components.</text>
</comment>
<evidence type="ECO:0000256" key="9">
    <source>
        <dbReference type="ARBA" id="ARBA00048027"/>
    </source>
</evidence>
<feature type="region of interest" description="Disordered" evidence="11">
    <location>
        <begin position="469"/>
        <end position="503"/>
    </location>
</feature>
<evidence type="ECO:0000256" key="4">
    <source>
        <dbReference type="ARBA" id="ARBA00022801"/>
    </source>
</evidence>
<keyword evidence="8 10" id="KW-0687">Ribonucleoprotein</keyword>
<dbReference type="InterPro" id="IPR022941">
    <property type="entry name" value="SRP54"/>
</dbReference>
<keyword evidence="3 10" id="KW-0547">Nucleotide-binding</keyword>
<dbReference type="GO" id="GO:0005525">
    <property type="term" value="F:GTP binding"/>
    <property type="evidence" value="ECO:0007669"/>
    <property type="project" value="UniProtKB-UniRule"/>
</dbReference>
<protein>
    <recommendedName>
        <fullName evidence="10">Signal recognition particle protein</fullName>
        <ecNumber evidence="10">3.6.5.4</ecNumber>
    </recommendedName>
    <alternativeName>
        <fullName evidence="10">Fifty-four homolog</fullName>
    </alternativeName>
</protein>
<feature type="binding site" evidence="10">
    <location>
        <begin position="107"/>
        <end position="114"/>
    </location>
    <ligand>
        <name>GTP</name>
        <dbReference type="ChEBI" id="CHEBI:37565"/>
    </ligand>
</feature>
<evidence type="ECO:0000313" key="14">
    <source>
        <dbReference type="Proteomes" id="UP000515317"/>
    </source>
</evidence>
<dbReference type="GO" id="GO:0008312">
    <property type="term" value="F:7S RNA binding"/>
    <property type="evidence" value="ECO:0007669"/>
    <property type="project" value="InterPro"/>
</dbReference>
<dbReference type="PANTHER" id="PTHR11564">
    <property type="entry name" value="SIGNAL RECOGNITION PARTICLE 54K PROTEIN SRP54"/>
    <property type="match status" value="1"/>
</dbReference>
<dbReference type="InterPro" id="IPR036891">
    <property type="entry name" value="Signal_recog_part_SRP54_M_sf"/>
</dbReference>
<keyword evidence="5 10" id="KW-0694">RNA-binding</keyword>
<dbReference type="SMART" id="SM00382">
    <property type="entry name" value="AAA"/>
    <property type="match status" value="1"/>
</dbReference>
<keyword evidence="10" id="KW-0963">Cytoplasm</keyword>
<dbReference type="GO" id="GO:0048500">
    <property type="term" value="C:signal recognition particle"/>
    <property type="evidence" value="ECO:0007669"/>
    <property type="project" value="UniProtKB-UniRule"/>
</dbReference>
<keyword evidence="6 10" id="KW-0342">GTP-binding</keyword>
<evidence type="ECO:0000256" key="3">
    <source>
        <dbReference type="ARBA" id="ARBA00022741"/>
    </source>
</evidence>
<proteinExistence type="inferred from homology"/>
<dbReference type="Pfam" id="PF00448">
    <property type="entry name" value="SRP54"/>
    <property type="match status" value="1"/>
</dbReference>
<comment type="similarity">
    <text evidence="2 10">Belongs to the GTP-binding SRP family. SRP54 subfamily.</text>
</comment>
<comment type="catalytic activity">
    <reaction evidence="9 10">
        <text>GTP + H2O = GDP + phosphate + H(+)</text>
        <dbReference type="Rhea" id="RHEA:19669"/>
        <dbReference type="ChEBI" id="CHEBI:15377"/>
        <dbReference type="ChEBI" id="CHEBI:15378"/>
        <dbReference type="ChEBI" id="CHEBI:37565"/>
        <dbReference type="ChEBI" id="CHEBI:43474"/>
        <dbReference type="ChEBI" id="CHEBI:58189"/>
        <dbReference type="EC" id="3.6.5.4"/>
    </reaction>
</comment>
<dbReference type="InterPro" id="IPR013822">
    <property type="entry name" value="Signal_recog_particl_SRP54_hlx"/>
</dbReference>
<dbReference type="InterPro" id="IPR042101">
    <property type="entry name" value="SRP54_N_sf"/>
</dbReference>
<evidence type="ECO:0000256" key="8">
    <source>
        <dbReference type="ARBA" id="ARBA00023274"/>
    </source>
</evidence>
<accession>A0A6S6QKQ6</accession>
<dbReference type="RefSeq" id="WP_222876178.1">
    <property type="nucleotide sequence ID" value="NZ_AP023361.1"/>
</dbReference>
<dbReference type="Pfam" id="PF02978">
    <property type="entry name" value="SRP_SPB"/>
    <property type="match status" value="1"/>
</dbReference>
<dbReference type="CDD" id="cd18539">
    <property type="entry name" value="SRP_G"/>
    <property type="match status" value="1"/>
</dbReference>
<comment type="domain">
    <text evidence="10">Composed of three domains: the N-terminal N domain, which is responsible for interactions with the ribosome, the central G domain, which binds GTP, and the C-terminal M domain, which binds the RNA and the signal sequence of the RNC.</text>
</comment>
<dbReference type="Proteomes" id="UP000515317">
    <property type="component" value="Chromosome"/>
</dbReference>
<keyword evidence="4 10" id="KW-0378">Hydrolase</keyword>
<evidence type="ECO:0000256" key="1">
    <source>
        <dbReference type="ARBA" id="ARBA00004515"/>
    </source>
</evidence>
<evidence type="ECO:0000256" key="11">
    <source>
        <dbReference type="SAM" id="MobiDB-lite"/>
    </source>
</evidence>
<comment type="subunit">
    <text evidence="10">Part of the signal recognition particle protein translocation system, which is composed of SRP and FtsY. SRP is a ribonucleoprotein composed of Ffh and a 4.5S RNA molecule.</text>
</comment>
<dbReference type="KEGG" id="tso:IZ6_02040"/>
<dbReference type="NCBIfam" id="TIGR00959">
    <property type="entry name" value="ffh"/>
    <property type="match status" value="1"/>
</dbReference>
<dbReference type="EC" id="3.6.5.4" evidence="10"/>
<dbReference type="SUPFAM" id="SSF52540">
    <property type="entry name" value="P-loop containing nucleoside triphosphate hydrolases"/>
    <property type="match status" value="1"/>
</dbReference>
<dbReference type="InterPro" id="IPR027417">
    <property type="entry name" value="P-loop_NTPase"/>
</dbReference>
<evidence type="ECO:0000259" key="12">
    <source>
        <dbReference type="PROSITE" id="PS00300"/>
    </source>
</evidence>
<reference evidence="13 14" key="1">
    <citation type="submission" date="2020-08" db="EMBL/GenBank/DDBJ databases">
        <title>Genome sequence of Rhizobiales bacterium strain IZ6.</title>
        <authorList>
            <person name="Nakai R."/>
            <person name="Naganuma T."/>
        </authorList>
    </citation>
    <scope>NUCLEOTIDE SEQUENCE [LARGE SCALE GENOMIC DNA]</scope>
    <source>
        <strain evidence="13 14">IZ6</strain>
    </source>
</reference>
<dbReference type="AlphaFoldDB" id="A0A6S6QKQ6"/>
<evidence type="ECO:0000256" key="10">
    <source>
        <dbReference type="HAMAP-Rule" id="MF_00306"/>
    </source>
</evidence>
<evidence type="ECO:0000256" key="2">
    <source>
        <dbReference type="ARBA" id="ARBA00005450"/>
    </source>
</evidence>
<evidence type="ECO:0000313" key="13">
    <source>
        <dbReference type="EMBL" id="BCJ89469.1"/>
    </source>
</evidence>
<dbReference type="SMART" id="SM00963">
    <property type="entry name" value="SRP54_N"/>
    <property type="match status" value="1"/>
</dbReference>
<feature type="domain" description="SRP54-type proteins GTP-binding" evidence="12">
    <location>
        <begin position="269"/>
        <end position="282"/>
    </location>
</feature>
<dbReference type="EMBL" id="AP023361">
    <property type="protein sequence ID" value="BCJ89469.1"/>
    <property type="molecule type" value="Genomic_DNA"/>
</dbReference>
<dbReference type="InterPro" id="IPR003593">
    <property type="entry name" value="AAA+_ATPase"/>
</dbReference>
<dbReference type="Gene3D" id="3.40.50.300">
    <property type="entry name" value="P-loop containing nucleotide triphosphate hydrolases"/>
    <property type="match status" value="1"/>
</dbReference>
<dbReference type="InterPro" id="IPR000897">
    <property type="entry name" value="SRP54_GTPase_dom"/>
</dbReference>
<evidence type="ECO:0000256" key="5">
    <source>
        <dbReference type="ARBA" id="ARBA00022884"/>
    </source>
</evidence>